<dbReference type="AlphaFoldDB" id="A0A8H7ENX8"/>
<evidence type="ECO:0000313" key="4">
    <source>
        <dbReference type="Proteomes" id="UP000605846"/>
    </source>
</evidence>
<dbReference type="GO" id="GO:0008270">
    <property type="term" value="F:zinc ion binding"/>
    <property type="evidence" value="ECO:0007669"/>
    <property type="project" value="UniProtKB-KW"/>
</dbReference>
<dbReference type="Gene3D" id="3.30.160.60">
    <property type="entry name" value="Classic Zinc Finger"/>
    <property type="match status" value="1"/>
</dbReference>
<dbReference type="Proteomes" id="UP000605846">
    <property type="component" value="Unassembled WGS sequence"/>
</dbReference>
<dbReference type="SMART" id="SM00355">
    <property type="entry name" value="ZnF_C2H2"/>
    <property type="match status" value="2"/>
</dbReference>
<protein>
    <recommendedName>
        <fullName evidence="2">C2H2-type domain-containing protein</fullName>
    </recommendedName>
</protein>
<name>A0A8H7ENX8_9FUNG</name>
<keyword evidence="1" id="KW-0862">Zinc</keyword>
<evidence type="ECO:0000313" key="3">
    <source>
        <dbReference type="EMBL" id="KAF7726497.1"/>
    </source>
</evidence>
<reference evidence="3" key="1">
    <citation type="submission" date="2020-01" db="EMBL/GenBank/DDBJ databases">
        <title>Genome Sequencing of Three Apophysomyces-Like Fungal Strains Confirms a Novel Fungal Genus in the Mucoromycota with divergent Burkholderia-like Endosymbiotic Bacteria.</title>
        <authorList>
            <person name="Stajich J.E."/>
            <person name="Macias A.M."/>
            <person name="Carter-House D."/>
            <person name="Lovett B."/>
            <person name="Kasson L.R."/>
            <person name="Berry K."/>
            <person name="Grigoriev I."/>
            <person name="Chang Y."/>
            <person name="Spatafora J."/>
            <person name="Kasson M.T."/>
        </authorList>
    </citation>
    <scope>NUCLEOTIDE SEQUENCE</scope>
    <source>
        <strain evidence="3">NRRL A-21654</strain>
    </source>
</reference>
<dbReference type="InterPro" id="IPR013087">
    <property type="entry name" value="Znf_C2H2_type"/>
</dbReference>
<organism evidence="3 4">
    <name type="scientific">Apophysomyces ossiformis</name>
    <dbReference type="NCBI Taxonomy" id="679940"/>
    <lineage>
        <taxon>Eukaryota</taxon>
        <taxon>Fungi</taxon>
        <taxon>Fungi incertae sedis</taxon>
        <taxon>Mucoromycota</taxon>
        <taxon>Mucoromycotina</taxon>
        <taxon>Mucoromycetes</taxon>
        <taxon>Mucorales</taxon>
        <taxon>Mucorineae</taxon>
        <taxon>Mucoraceae</taxon>
        <taxon>Apophysomyces</taxon>
    </lineage>
</organism>
<comment type="caution">
    <text evidence="3">The sequence shown here is derived from an EMBL/GenBank/DDBJ whole genome shotgun (WGS) entry which is preliminary data.</text>
</comment>
<sequence length="273" mass="30992">MSQSALLELSPSYTECRQLGYTNMVRQIPYIESSYTNVSEYLGDVTNIDGSTTALLHPRSTDSVNQQVHSFTASSAFGDETKIADEEISTEQWFLERYHVEAYQDIWLMPPPQIEATEWASTVSVASSEEVPITDEYSMRTIEHDVATVDTISALQAYQVAASIPEYLQVDPVNITNVSMNLSDNESLVEHSQPSVSCAPPTKRQELDQSTVQQYHCVPCGLYYKKRWVYSRHLESKNHCKRSGIPPKQFECQHCCRIYTRKDILAKHVKTAH</sequence>
<gene>
    <name evidence="3" type="ORF">EC973_008732</name>
</gene>
<evidence type="ECO:0000259" key="2">
    <source>
        <dbReference type="PROSITE" id="PS50157"/>
    </source>
</evidence>
<accession>A0A8H7ENX8</accession>
<keyword evidence="1" id="KW-0479">Metal-binding</keyword>
<evidence type="ECO:0000256" key="1">
    <source>
        <dbReference type="PROSITE-ProRule" id="PRU00042"/>
    </source>
</evidence>
<dbReference type="EMBL" id="JABAYA010000078">
    <property type="protein sequence ID" value="KAF7726497.1"/>
    <property type="molecule type" value="Genomic_DNA"/>
</dbReference>
<dbReference type="PROSITE" id="PS50157">
    <property type="entry name" value="ZINC_FINGER_C2H2_2"/>
    <property type="match status" value="1"/>
</dbReference>
<dbReference type="InterPro" id="IPR036236">
    <property type="entry name" value="Znf_C2H2_sf"/>
</dbReference>
<dbReference type="SUPFAM" id="SSF57667">
    <property type="entry name" value="beta-beta-alpha zinc fingers"/>
    <property type="match status" value="1"/>
</dbReference>
<keyword evidence="4" id="KW-1185">Reference proteome</keyword>
<feature type="domain" description="C2H2-type" evidence="2">
    <location>
        <begin position="250"/>
        <end position="273"/>
    </location>
</feature>
<proteinExistence type="predicted"/>
<dbReference type="PROSITE" id="PS00028">
    <property type="entry name" value="ZINC_FINGER_C2H2_1"/>
    <property type="match status" value="1"/>
</dbReference>
<keyword evidence="1" id="KW-0863">Zinc-finger</keyword>